<keyword evidence="5" id="KW-0812">Transmembrane</keyword>
<keyword evidence="7" id="KW-0677">Repeat</keyword>
<keyword evidence="14" id="KW-1185">Reference proteome</keyword>
<dbReference type="Pfam" id="PF00560">
    <property type="entry name" value="LRR_1"/>
    <property type="match status" value="2"/>
</dbReference>
<gene>
    <name evidence="13" type="ORF">SAY87_018850</name>
</gene>
<evidence type="ECO:0000256" key="2">
    <source>
        <dbReference type="ARBA" id="ARBA00009592"/>
    </source>
</evidence>
<comment type="caution">
    <text evidence="13">The sequence shown here is derived from an EMBL/GenBank/DDBJ whole genome shotgun (WGS) entry which is preliminary data.</text>
</comment>
<dbReference type="GO" id="GO:0005886">
    <property type="term" value="C:plasma membrane"/>
    <property type="evidence" value="ECO:0007669"/>
    <property type="project" value="UniProtKB-SubCell"/>
</dbReference>
<reference evidence="13 14" key="1">
    <citation type="journal article" date="2023" name="Hortic Res">
        <title>Pangenome of water caltrop reveals structural variations and asymmetric subgenome divergence after allopolyploidization.</title>
        <authorList>
            <person name="Zhang X."/>
            <person name="Chen Y."/>
            <person name="Wang L."/>
            <person name="Yuan Y."/>
            <person name="Fang M."/>
            <person name="Shi L."/>
            <person name="Lu R."/>
            <person name="Comes H.P."/>
            <person name="Ma Y."/>
            <person name="Chen Y."/>
            <person name="Huang G."/>
            <person name="Zhou Y."/>
            <person name="Zheng Z."/>
            <person name="Qiu Y."/>
        </authorList>
    </citation>
    <scope>NUCLEOTIDE SEQUENCE [LARGE SCALE GENOMIC DNA]</scope>
    <source>
        <tissue evidence="13">Roots</tissue>
    </source>
</reference>
<evidence type="ECO:0000256" key="6">
    <source>
        <dbReference type="ARBA" id="ARBA00022729"/>
    </source>
</evidence>
<dbReference type="EMBL" id="JAXIOK010000012">
    <property type="protein sequence ID" value="KAK4757549.1"/>
    <property type="molecule type" value="Genomic_DNA"/>
</dbReference>
<feature type="signal peptide" evidence="12">
    <location>
        <begin position="1"/>
        <end position="27"/>
    </location>
</feature>
<evidence type="ECO:0000256" key="4">
    <source>
        <dbReference type="ARBA" id="ARBA00022614"/>
    </source>
</evidence>
<dbReference type="PANTHER" id="PTHR48052">
    <property type="entry name" value="UNNAMED PRODUCT"/>
    <property type="match status" value="1"/>
</dbReference>
<dbReference type="FunFam" id="3.80.10.10:FF:000213">
    <property type="entry name" value="Tyrosine-sulfated glycopeptide receptor 1"/>
    <property type="match status" value="1"/>
</dbReference>
<evidence type="ECO:0000256" key="1">
    <source>
        <dbReference type="ARBA" id="ARBA00004251"/>
    </source>
</evidence>
<accession>A0AAN7Q1T5</accession>
<dbReference type="FunFam" id="3.80.10.10:FF:000383">
    <property type="entry name" value="Leucine-rich repeat receptor protein kinase EMS1"/>
    <property type="match status" value="1"/>
</dbReference>
<proteinExistence type="inferred from homology"/>
<keyword evidence="4" id="KW-0433">Leucine-rich repeat</keyword>
<comment type="subcellular location">
    <subcellularLocation>
        <location evidence="1">Cell membrane</location>
        <topology evidence="1">Single-pass type I membrane protein</topology>
    </subcellularLocation>
</comment>
<keyword evidence="11" id="KW-0325">Glycoprotein</keyword>
<keyword evidence="9" id="KW-0472">Membrane</keyword>
<dbReference type="Gene3D" id="3.80.10.10">
    <property type="entry name" value="Ribonuclease Inhibitor"/>
    <property type="match status" value="3"/>
</dbReference>
<sequence>MEVLPSSILSSIILASILKSGFIYCQSSDCYPQDFKALNGFHEQLDTPIDGWDGPLLACCKRIGVMCESSANTPSRVVGLILGNRRLKGEVADSLAGLDHLRVLNLSGNHLGGLFPAKLFQIQSLEVLDLSYNDFQGSFQDSLNLPSMKSFNISYNKFGGPLLVTVCHNASYIQTLDLSSNNFQGQIPANIANCSSLQQLFLSSNYLSGKLPGALFQLQNLRELHLGGNEFSGQFDARIGNLVNLVKLDISDNSFTGEIPDSFSRLVKLKHFYADSNRLSGPLPASLVNSPSLSHLRLSNNSLTGLIGINCSSMIHITDLHLRANLFYGPILEELSTCHRLSYLSLGQYNAGKLPSSFRNLKALKHLIIQNASLLNFTAALETLKHCKSLTTLILNRNFMNEEMPQKPNLQFRMLQTLIIANSQLRGFLPVWLSGCPKLQVLDLSMNRLSGSIPLWIGMLNHLFYLDLSRNSLTGDIPGSVGSLGNFANLNFSTEDKSSGIPIYLKTPGRQSLSYRHIGSLPPTIDLSTNKLTGPILPDLGNIKWLHILKLGNNCFSGNILEALSGMKNLETMDLSLNNLSGVIPGSLTELNFLSNFNVSYNELHGEVPLGGQFQSFPISSFIGNSDLCGLPLGPCLPPLVQPDQNHYGVRAVWKLEESNQHRPATCSGRKVKVSCLGSPNPLMVLVNTIVPLYINFNFMIC</sequence>
<dbReference type="AlphaFoldDB" id="A0AAN7Q1T5"/>
<dbReference type="SMART" id="SM00369">
    <property type="entry name" value="LRR_TYP"/>
    <property type="match status" value="5"/>
</dbReference>
<evidence type="ECO:0000256" key="10">
    <source>
        <dbReference type="ARBA" id="ARBA00023170"/>
    </source>
</evidence>
<keyword evidence="8" id="KW-1133">Transmembrane helix</keyword>
<evidence type="ECO:0000256" key="9">
    <source>
        <dbReference type="ARBA" id="ARBA00023136"/>
    </source>
</evidence>
<dbReference type="InterPro" id="IPR032675">
    <property type="entry name" value="LRR_dom_sf"/>
</dbReference>
<feature type="chain" id="PRO_5042915346" description="Leucine-rich repeat-containing N-terminal plant-type domain-containing protein" evidence="12">
    <location>
        <begin position="28"/>
        <end position="702"/>
    </location>
</feature>
<evidence type="ECO:0000256" key="12">
    <source>
        <dbReference type="SAM" id="SignalP"/>
    </source>
</evidence>
<evidence type="ECO:0000256" key="3">
    <source>
        <dbReference type="ARBA" id="ARBA00022475"/>
    </source>
</evidence>
<dbReference type="Proteomes" id="UP001345219">
    <property type="component" value="Chromosome 15"/>
</dbReference>
<evidence type="ECO:0000256" key="5">
    <source>
        <dbReference type="ARBA" id="ARBA00022692"/>
    </source>
</evidence>
<evidence type="ECO:0000313" key="14">
    <source>
        <dbReference type="Proteomes" id="UP001345219"/>
    </source>
</evidence>
<organism evidence="13 14">
    <name type="scientific">Trapa incisa</name>
    <dbReference type="NCBI Taxonomy" id="236973"/>
    <lineage>
        <taxon>Eukaryota</taxon>
        <taxon>Viridiplantae</taxon>
        <taxon>Streptophyta</taxon>
        <taxon>Embryophyta</taxon>
        <taxon>Tracheophyta</taxon>
        <taxon>Spermatophyta</taxon>
        <taxon>Magnoliopsida</taxon>
        <taxon>eudicotyledons</taxon>
        <taxon>Gunneridae</taxon>
        <taxon>Pentapetalae</taxon>
        <taxon>rosids</taxon>
        <taxon>malvids</taxon>
        <taxon>Myrtales</taxon>
        <taxon>Lythraceae</taxon>
        <taxon>Trapa</taxon>
    </lineage>
</organism>
<dbReference type="PANTHER" id="PTHR48052:SF70">
    <property type="entry name" value="PHYTOSULFOKINE RECEPTOR 1-LIKE"/>
    <property type="match status" value="1"/>
</dbReference>
<evidence type="ECO:0000256" key="11">
    <source>
        <dbReference type="ARBA" id="ARBA00023180"/>
    </source>
</evidence>
<dbReference type="SUPFAM" id="SSF52058">
    <property type="entry name" value="L domain-like"/>
    <property type="match status" value="2"/>
</dbReference>
<evidence type="ECO:0008006" key="15">
    <source>
        <dbReference type="Google" id="ProtNLM"/>
    </source>
</evidence>
<evidence type="ECO:0000313" key="13">
    <source>
        <dbReference type="EMBL" id="KAK4757549.1"/>
    </source>
</evidence>
<evidence type="ECO:0000256" key="8">
    <source>
        <dbReference type="ARBA" id="ARBA00022989"/>
    </source>
</evidence>
<dbReference type="InterPro" id="IPR001611">
    <property type="entry name" value="Leu-rich_rpt"/>
</dbReference>
<comment type="similarity">
    <text evidence="2">Belongs to the RLP family.</text>
</comment>
<keyword evidence="3" id="KW-1003">Cell membrane</keyword>
<keyword evidence="6 12" id="KW-0732">Signal</keyword>
<dbReference type="InterPro" id="IPR003591">
    <property type="entry name" value="Leu-rich_rpt_typical-subtyp"/>
</dbReference>
<protein>
    <recommendedName>
        <fullName evidence="15">Leucine-rich repeat-containing N-terminal plant-type domain-containing protein</fullName>
    </recommendedName>
</protein>
<dbReference type="Pfam" id="PF13855">
    <property type="entry name" value="LRR_8"/>
    <property type="match status" value="3"/>
</dbReference>
<name>A0AAN7Q1T5_9MYRT</name>
<keyword evidence="10" id="KW-0675">Receptor</keyword>
<evidence type="ECO:0000256" key="7">
    <source>
        <dbReference type="ARBA" id="ARBA00022737"/>
    </source>
</evidence>